<sequence>MVATLEAWKHPDFLCKNYILNGLDNTLYNVYSSIKSAKVLWDSLDKKYKTKDVGTKKLIMGKLLDYKMVDSKTVLSQVILNGNALSESFQVAAIIKKLPLSWKDFKNYLKYKHKEIWLENLIVRLRIEEDNRSSENAIRNHYMESKANIVEHNKNKRKLKARIKEPMVVILQSNGICYIAMCVARWDIVLRTAISIKIKGPRKALKPTLLK</sequence>
<protein>
    <recommendedName>
        <fullName evidence="3">Homing endonuclease LAGLIDADG domain-containing protein</fullName>
    </recommendedName>
</protein>
<dbReference type="Pfam" id="PF14223">
    <property type="entry name" value="Retrotran_gag_2"/>
    <property type="match status" value="1"/>
</dbReference>
<organism evidence="1 2">
    <name type="scientific">Lithocarpus litseifolius</name>
    <dbReference type="NCBI Taxonomy" id="425828"/>
    <lineage>
        <taxon>Eukaryota</taxon>
        <taxon>Viridiplantae</taxon>
        <taxon>Streptophyta</taxon>
        <taxon>Embryophyta</taxon>
        <taxon>Tracheophyta</taxon>
        <taxon>Spermatophyta</taxon>
        <taxon>Magnoliopsida</taxon>
        <taxon>eudicotyledons</taxon>
        <taxon>Gunneridae</taxon>
        <taxon>Pentapetalae</taxon>
        <taxon>rosids</taxon>
        <taxon>fabids</taxon>
        <taxon>Fagales</taxon>
        <taxon>Fagaceae</taxon>
        <taxon>Lithocarpus</taxon>
    </lineage>
</organism>
<proteinExistence type="predicted"/>
<name>A0AAW2BWZ1_9ROSI</name>
<comment type="caution">
    <text evidence="1">The sequence shown here is derived from an EMBL/GenBank/DDBJ whole genome shotgun (WGS) entry which is preliminary data.</text>
</comment>
<dbReference type="EMBL" id="JAZDWU010000010">
    <property type="protein sequence ID" value="KAK9989314.1"/>
    <property type="molecule type" value="Genomic_DNA"/>
</dbReference>
<dbReference type="PANTHER" id="PTHR47592">
    <property type="entry name" value="PBF68 PROTEIN"/>
    <property type="match status" value="1"/>
</dbReference>
<evidence type="ECO:0008006" key="3">
    <source>
        <dbReference type="Google" id="ProtNLM"/>
    </source>
</evidence>
<evidence type="ECO:0000313" key="2">
    <source>
        <dbReference type="Proteomes" id="UP001459277"/>
    </source>
</evidence>
<dbReference type="AlphaFoldDB" id="A0AAW2BWZ1"/>
<gene>
    <name evidence="1" type="ORF">SO802_029553</name>
</gene>
<keyword evidence="2" id="KW-1185">Reference proteome</keyword>
<accession>A0AAW2BWZ1</accession>
<dbReference type="Proteomes" id="UP001459277">
    <property type="component" value="Unassembled WGS sequence"/>
</dbReference>
<reference evidence="1 2" key="1">
    <citation type="submission" date="2024-01" db="EMBL/GenBank/DDBJ databases">
        <title>A telomere-to-telomere, gap-free genome of sweet tea (Lithocarpus litseifolius).</title>
        <authorList>
            <person name="Zhou J."/>
        </authorList>
    </citation>
    <scope>NUCLEOTIDE SEQUENCE [LARGE SCALE GENOMIC DNA]</scope>
    <source>
        <strain evidence="1">Zhou-2022a</strain>
        <tissue evidence="1">Leaf</tissue>
    </source>
</reference>
<evidence type="ECO:0000313" key="1">
    <source>
        <dbReference type="EMBL" id="KAK9989314.1"/>
    </source>
</evidence>
<dbReference type="PANTHER" id="PTHR47592:SF27">
    <property type="entry name" value="OS08G0421700 PROTEIN"/>
    <property type="match status" value="1"/>
</dbReference>